<feature type="region of interest" description="Disordered" evidence="1">
    <location>
        <begin position="1"/>
        <end position="54"/>
    </location>
</feature>
<proteinExistence type="predicted"/>
<keyword evidence="3" id="KW-1185">Reference proteome</keyword>
<accession>A0ABN9F0F5</accession>
<reference evidence="2" key="1">
    <citation type="submission" date="2023-05" db="EMBL/GenBank/DDBJ databases">
        <authorList>
            <person name="Stuckert A."/>
        </authorList>
    </citation>
    <scope>NUCLEOTIDE SEQUENCE</scope>
</reference>
<evidence type="ECO:0000256" key="1">
    <source>
        <dbReference type="SAM" id="MobiDB-lite"/>
    </source>
</evidence>
<evidence type="ECO:0000313" key="3">
    <source>
        <dbReference type="Proteomes" id="UP001162483"/>
    </source>
</evidence>
<comment type="caution">
    <text evidence="2">The sequence shown here is derived from an EMBL/GenBank/DDBJ whole genome shotgun (WGS) entry which is preliminary data.</text>
</comment>
<gene>
    <name evidence="2" type="ORF">SPARVUS_LOCUS11061866</name>
</gene>
<organism evidence="2 3">
    <name type="scientific">Staurois parvus</name>
    <dbReference type="NCBI Taxonomy" id="386267"/>
    <lineage>
        <taxon>Eukaryota</taxon>
        <taxon>Metazoa</taxon>
        <taxon>Chordata</taxon>
        <taxon>Craniata</taxon>
        <taxon>Vertebrata</taxon>
        <taxon>Euteleostomi</taxon>
        <taxon>Amphibia</taxon>
        <taxon>Batrachia</taxon>
        <taxon>Anura</taxon>
        <taxon>Neobatrachia</taxon>
        <taxon>Ranoidea</taxon>
        <taxon>Ranidae</taxon>
        <taxon>Staurois</taxon>
    </lineage>
</organism>
<dbReference type="EMBL" id="CATNWA010016176">
    <property type="protein sequence ID" value="CAI9590555.1"/>
    <property type="molecule type" value="Genomic_DNA"/>
</dbReference>
<evidence type="ECO:0000313" key="2">
    <source>
        <dbReference type="EMBL" id="CAI9590555.1"/>
    </source>
</evidence>
<protein>
    <submittedName>
        <fullName evidence="2">Uncharacterized protein</fullName>
    </submittedName>
</protein>
<name>A0ABN9F0F5_9NEOB</name>
<feature type="compositionally biased region" description="Polar residues" evidence="1">
    <location>
        <begin position="9"/>
        <end position="35"/>
    </location>
</feature>
<sequence>MCPKRLQGGRTTSVSDRLGDQTGSGSGYLSISGTCSPPPKGPILNGERGEQSLK</sequence>
<dbReference type="Proteomes" id="UP001162483">
    <property type="component" value="Unassembled WGS sequence"/>
</dbReference>